<reference evidence="4" key="1">
    <citation type="journal article" date="2016" name="Nature">
        <title>The genome of the seagrass Zostera marina reveals angiosperm adaptation to the sea.</title>
        <authorList>
            <person name="Olsen J.L."/>
            <person name="Rouze P."/>
            <person name="Verhelst B."/>
            <person name="Lin Y.-C."/>
            <person name="Bayer T."/>
            <person name="Collen J."/>
            <person name="Dattolo E."/>
            <person name="De Paoli E."/>
            <person name="Dittami S."/>
            <person name="Maumus F."/>
            <person name="Michel G."/>
            <person name="Kersting A."/>
            <person name="Lauritano C."/>
            <person name="Lohaus R."/>
            <person name="Toepel M."/>
            <person name="Tonon T."/>
            <person name="Vanneste K."/>
            <person name="Amirebrahimi M."/>
            <person name="Brakel J."/>
            <person name="Bostroem C."/>
            <person name="Chovatia M."/>
            <person name="Grimwood J."/>
            <person name="Jenkins J.W."/>
            <person name="Jueterbock A."/>
            <person name="Mraz A."/>
            <person name="Stam W.T."/>
            <person name="Tice H."/>
            <person name="Bornberg-Bauer E."/>
            <person name="Green P.J."/>
            <person name="Pearson G.A."/>
            <person name="Procaccini G."/>
            <person name="Duarte C.M."/>
            <person name="Schmutz J."/>
            <person name="Reusch T.B.H."/>
            <person name="Van de Peer Y."/>
        </authorList>
    </citation>
    <scope>NUCLEOTIDE SEQUENCE [LARGE SCALE GENOMIC DNA]</scope>
    <source>
        <strain evidence="4">cv. Finnish</strain>
    </source>
</reference>
<feature type="transmembrane region" description="Helical" evidence="2">
    <location>
        <begin position="157"/>
        <end position="182"/>
    </location>
</feature>
<proteinExistence type="predicted"/>
<feature type="region of interest" description="Disordered" evidence="1">
    <location>
        <begin position="99"/>
        <end position="124"/>
    </location>
</feature>
<dbReference type="EMBL" id="LFYR01000642">
    <property type="protein sequence ID" value="KMZ72259.1"/>
    <property type="molecule type" value="Genomic_DNA"/>
</dbReference>
<name>A0A0K9PTH9_ZOSMR</name>
<dbReference type="Proteomes" id="UP000036987">
    <property type="component" value="Unassembled WGS sequence"/>
</dbReference>
<keyword evidence="2" id="KW-1133">Transmembrane helix</keyword>
<dbReference type="PANTHER" id="PTHR37768:SF2">
    <property type="entry name" value="OS06G0694800 PROTEIN"/>
    <property type="match status" value="1"/>
</dbReference>
<organism evidence="3 4">
    <name type="scientific">Zostera marina</name>
    <name type="common">Eelgrass</name>
    <dbReference type="NCBI Taxonomy" id="29655"/>
    <lineage>
        <taxon>Eukaryota</taxon>
        <taxon>Viridiplantae</taxon>
        <taxon>Streptophyta</taxon>
        <taxon>Embryophyta</taxon>
        <taxon>Tracheophyta</taxon>
        <taxon>Spermatophyta</taxon>
        <taxon>Magnoliopsida</taxon>
        <taxon>Liliopsida</taxon>
        <taxon>Zosteraceae</taxon>
        <taxon>Zostera</taxon>
    </lineage>
</organism>
<protein>
    <recommendedName>
        <fullName evidence="5">Transmembrane protein</fullName>
    </recommendedName>
</protein>
<sequence length="198" mass="21118">MAFAYSQQSFLGTTIHPLTSPLYTPNGLYQPKHLLSFRSSSDKRGLSSQFGSVEAADDVDKGKTNNLAKLAIVTLAAGVLTLGSVSDAMAAKSSGRVGGQAFRSAAPKASSPTPRRSNPRTNNNIYINPPIAPPLFGGYGYGYGWSPFSFFAPGPTLAIGGGGGILDFIFFFFALSFIANVVRNFIRSRDRDDDGEDY</sequence>
<gene>
    <name evidence="3" type="ORF">ZOSMA_169G00510</name>
</gene>
<feature type="compositionally biased region" description="Low complexity" evidence="1">
    <location>
        <begin position="110"/>
        <end position="124"/>
    </location>
</feature>
<evidence type="ECO:0000313" key="4">
    <source>
        <dbReference type="Proteomes" id="UP000036987"/>
    </source>
</evidence>
<keyword evidence="2" id="KW-0812">Transmembrane</keyword>
<evidence type="ECO:0000256" key="1">
    <source>
        <dbReference type="SAM" id="MobiDB-lite"/>
    </source>
</evidence>
<dbReference type="PANTHER" id="PTHR37768">
    <property type="entry name" value="OS06G0694800 PROTEIN"/>
    <property type="match status" value="1"/>
</dbReference>
<dbReference type="OrthoDB" id="1933066at2759"/>
<evidence type="ECO:0008006" key="5">
    <source>
        <dbReference type="Google" id="ProtNLM"/>
    </source>
</evidence>
<evidence type="ECO:0000313" key="3">
    <source>
        <dbReference type="EMBL" id="KMZ72259.1"/>
    </source>
</evidence>
<dbReference type="OMA" id="PNSICCK"/>
<accession>A0A0K9PTH9</accession>
<evidence type="ECO:0000256" key="2">
    <source>
        <dbReference type="SAM" id="Phobius"/>
    </source>
</evidence>
<dbReference type="STRING" id="29655.A0A0K9PTH9"/>
<keyword evidence="4" id="KW-1185">Reference proteome</keyword>
<dbReference type="AlphaFoldDB" id="A0A0K9PTH9"/>
<comment type="caution">
    <text evidence="3">The sequence shown here is derived from an EMBL/GenBank/DDBJ whole genome shotgun (WGS) entry which is preliminary data.</text>
</comment>
<feature type="transmembrane region" description="Helical" evidence="2">
    <location>
        <begin position="125"/>
        <end position="145"/>
    </location>
</feature>
<keyword evidence="2" id="KW-0472">Membrane</keyword>